<sequence>MPADNDFGHAFLGFKGTRTSRPPHSNTIDATDENAKRQQILKSAALYNGQNFEVR</sequence>
<name>M2YKV2_DOTSN</name>
<keyword evidence="3" id="KW-1185">Reference proteome</keyword>
<organism evidence="2 3">
    <name type="scientific">Dothistroma septosporum (strain NZE10 / CBS 128990)</name>
    <name type="common">Red band needle blight fungus</name>
    <name type="synonym">Mycosphaerella pini</name>
    <dbReference type="NCBI Taxonomy" id="675120"/>
    <lineage>
        <taxon>Eukaryota</taxon>
        <taxon>Fungi</taxon>
        <taxon>Dikarya</taxon>
        <taxon>Ascomycota</taxon>
        <taxon>Pezizomycotina</taxon>
        <taxon>Dothideomycetes</taxon>
        <taxon>Dothideomycetidae</taxon>
        <taxon>Mycosphaerellales</taxon>
        <taxon>Mycosphaerellaceae</taxon>
        <taxon>Dothistroma</taxon>
    </lineage>
</organism>
<proteinExistence type="predicted"/>
<dbReference type="Proteomes" id="UP000016933">
    <property type="component" value="Unassembled WGS sequence"/>
</dbReference>
<dbReference type="AlphaFoldDB" id="M2YKV2"/>
<dbReference type="HOGENOM" id="CLU_3032311_0_0_1"/>
<feature type="compositionally biased region" description="Polar residues" evidence="1">
    <location>
        <begin position="17"/>
        <end position="29"/>
    </location>
</feature>
<evidence type="ECO:0000256" key="1">
    <source>
        <dbReference type="SAM" id="MobiDB-lite"/>
    </source>
</evidence>
<accession>M2YKV2</accession>
<reference evidence="2 3" key="2">
    <citation type="journal article" date="2012" name="PLoS Pathog.">
        <title>Diverse lifestyles and strategies of plant pathogenesis encoded in the genomes of eighteen Dothideomycetes fungi.</title>
        <authorList>
            <person name="Ohm R.A."/>
            <person name="Feau N."/>
            <person name="Henrissat B."/>
            <person name="Schoch C.L."/>
            <person name="Horwitz B.A."/>
            <person name="Barry K.W."/>
            <person name="Condon B.J."/>
            <person name="Copeland A.C."/>
            <person name="Dhillon B."/>
            <person name="Glaser F."/>
            <person name="Hesse C.N."/>
            <person name="Kosti I."/>
            <person name="LaButti K."/>
            <person name="Lindquist E.A."/>
            <person name="Lucas S."/>
            <person name="Salamov A.A."/>
            <person name="Bradshaw R.E."/>
            <person name="Ciuffetti L."/>
            <person name="Hamelin R.C."/>
            <person name="Kema G.H.J."/>
            <person name="Lawrence C."/>
            <person name="Scott J.A."/>
            <person name="Spatafora J.W."/>
            <person name="Turgeon B.G."/>
            <person name="de Wit P.J.G.M."/>
            <person name="Zhong S."/>
            <person name="Goodwin S.B."/>
            <person name="Grigoriev I.V."/>
        </authorList>
    </citation>
    <scope>NUCLEOTIDE SEQUENCE [LARGE SCALE GENOMIC DNA]</scope>
    <source>
        <strain evidence="3">NZE10 / CBS 128990</strain>
    </source>
</reference>
<gene>
    <name evidence="2" type="ORF">DOTSEDRAFT_75297</name>
</gene>
<protein>
    <submittedName>
        <fullName evidence="2">Uncharacterized protein</fullName>
    </submittedName>
</protein>
<evidence type="ECO:0000313" key="2">
    <source>
        <dbReference type="EMBL" id="EME39596.1"/>
    </source>
</evidence>
<feature type="region of interest" description="Disordered" evidence="1">
    <location>
        <begin position="12"/>
        <end position="32"/>
    </location>
</feature>
<evidence type="ECO:0000313" key="3">
    <source>
        <dbReference type="Proteomes" id="UP000016933"/>
    </source>
</evidence>
<dbReference type="EMBL" id="KB446545">
    <property type="protein sequence ID" value="EME39596.1"/>
    <property type="molecule type" value="Genomic_DNA"/>
</dbReference>
<reference evidence="3" key="1">
    <citation type="journal article" date="2012" name="PLoS Genet.">
        <title>The genomes of the fungal plant pathogens Cladosporium fulvum and Dothistroma septosporum reveal adaptation to different hosts and lifestyles but also signatures of common ancestry.</title>
        <authorList>
            <person name="de Wit P.J.G.M."/>
            <person name="van der Burgt A."/>
            <person name="Oekmen B."/>
            <person name="Stergiopoulos I."/>
            <person name="Abd-Elsalam K.A."/>
            <person name="Aerts A.L."/>
            <person name="Bahkali A.H."/>
            <person name="Beenen H.G."/>
            <person name="Chettri P."/>
            <person name="Cox M.P."/>
            <person name="Datema E."/>
            <person name="de Vries R.P."/>
            <person name="Dhillon B."/>
            <person name="Ganley A.R."/>
            <person name="Griffiths S.A."/>
            <person name="Guo Y."/>
            <person name="Hamelin R.C."/>
            <person name="Henrissat B."/>
            <person name="Kabir M.S."/>
            <person name="Jashni M.K."/>
            <person name="Kema G."/>
            <person name="Klaubauf S."/>
            <person name="Lapidus A."/>
            <person name="Levasseur A."/>
            <person name="Lindquist E."/>
            <person name="Mehrabi R."/>
            <person name="Ohm R.A."/>
            <person name="Owen T.J."/>
            <person name="Salamov A."/>
            <person name="Schwelm A."/>
            <person name="Schijlen E."/>
            <person name="Sun H."/>
            <person name="van den Burg H.A."/>
            <person name="van Ham R.C.H.J."/>
            <person name="Zhang S."/>
            <person name="Goodwin S.B."/>
            <person name="Grigoriev I.V."/>
            <person name="Collemare J."/>
            <person name="Bradshaw R.E."/>
        </authorList>
    </citation>
    <scope>NUCLEOTIDE SEQUENCE [LARGE SCALE GENOMIC DNA]</scope>
    <source>
        <strain evidence="3">NZE10 / CBS 128990</strain>
    </source>
</reference>